<evidence type="ECO:0000259" key="2">
    <source>
        <dbReference type="Pfam" id="PF00931"/>
    </source>
</evidence>
<comment type="caution">
    <text evidence="3">The sequence shown here is derived from an EMBL/GenBank/DDBJ whole genome shotgun (WGS) entry which is preliminary data.</text>
</comment>
<dbReference type="AlphaFoldDB" id="A0A2G9HAC8"/>
<evidence type="ECO:0000313" key="4">
    <source>
        <dbReference type="Proteomes" id="UP000231279"/>
    </source>
</evidence>
<dbReference type="Proteomes" id="UP000231279">
    <property type="component" value="Unassembled WGS sequence"/>
</dbReference>
<dbReference type="EMBL" id="NKXS01002284">
    <property type="protein sequence ID" value="PIN14423.1"/>
    <property type="molecule type" value="Genomic_DNA"/>
</dbReference>
<accession>A0A2G9HAC8</accession>
<dbReference type="InterPro" id="IPR044974">
    <property type="entry name" value="Disease_R_plants"/>
</dbReference>
<dbReference type="Gene3D" id="1.20.5.4130">
    <property type="match status" value="1"/>
</dbReference>
<dbReference type="InterPro" id="IPR032675">
    <property type="entry name" value="LRR_dom_sf"/>
</dbReference>
<dbReference type="InterPro" id="IPR042197">
    <property type="entry name" value="Apaf_helical"/>
</dbReference>
<dbReference type="PANTHER" id="PTHR23155:SF1152">
    <property type="entry name" value="AAA+ ATPASE DOMAIN-CONTAINING PROTEIN"/>
    <property type="match status" value="1"/>
</dbReference>
<dbReference type="GO" id="GO:0098542">
    <property type="term" value="P:defense response to other organism"/>
    <property type="evidence" value="ECO:0007669"/>
    <property type="project" value="TreeGrafter"/>
</dbReference>
<dbReference type="GO" id="GO:0043531">
    <property type="term" value="F:ADP binding"/>
    <property type="evidence" value="ECO:0007669"/>
    <property type="project" value="InterPro"/>
</dbReference>
<keyword evidence="1" id="KW-0433">Leucine-rich repeat</keyword>
<dbReference type="GO" id="GO:0005737">
    <property type="term" value="C:cytoplasm"/>
    <property type="evidence" value="ECO:0007669"/>
    <property type="project" value="UniProtKB-SubCell"/>
</dbReference>
<keyword evidence="4" id="KW-1185">Reference proteome</keyword>
<dbReference type="Gene3D" id="1.10.8.430">
    <property type="entry name" value="Helical domain of apoptotic protease-activating factors"/>
    <property type="match status" value="1"/>
</dbReference>
<protein>
    <submittedName>
        <fullName evidence="3">Apoptotic ATPase</fullName>
    </submittedName>
</protein>
<dbReference type="SUPFAM" id="SSF52058">
    <property type="entry name" value="L domain-like"/>
    <property type="match status" value="1"/>
</dbReference>
<evidence type="ECO:0000256" key="1">
    <source>
        <dbReference type="ARBA" id="ARBA00022614"/>
    </source>
</evidence>
<dbReference type="InterPro" id="IPR027417">
    <property type="entry name" value="P-loop_NTPase"/>
</dbReference>
<dbReference type="STRING" id="429701.A0A2G9HAC8"/>
<dbReference type="SUPFAM" id="SSF52540">
    <property type="entry name" value="P-loop containing nucleoside triphosphate hydrolases"/>
    <property type="match status" value="1"/>
</dbReference>
<dbReference type="Gene3D" id="3.40.50.300">
    <property type="entry name" value="P-loop containing nucleotide triphosphate hydrolases"/>
    <property type="match status" value="1"/>
</dbReference>
<reference evidence="4" key="1">
    <citation type="journal article" date="2018" name="Gigascience">
        <title>Genome assembly of the Pink Ipe (Handroanthus impetiginosus, Bignoniaceae), a highly valued, ecologically keystone Neotropical timber forest tree.</title>
        <authorList>
            <person name="Silva-Junior O.B."/>
            <person name="Grattapaglia D."/>
            <person name="Novaes E."/>
            <person name="Collevatti R.G."/>
        </authorList>
    </citation>
    <scope>NUCLEOTIDE SEQUENCE [LARGE SCALE GENOMIC DNA]</scope>
    <source>
        <strain evidence="4">cv. UFG-1</strain>
    </source>
</reference>
<dbReference type="Gene3D" id="3.80.10.10">
    <property type="entry name" value="Ribonuclease Inhibitor"/>
    <property type="match status" value="1"/>
</dbReference>
<gene>
    <name evidence="3" type="ORF">CDL12_12946</name>
</gene>
<dbReference type="OrthoDB" id="912582at2759"/>
<evidence type="ECO:0000313" key="3">
    <source>
        <dbReference type="EMBL" id="PIN14423.1"/>
    </source>
</evidence>
<sequence>MAYFAAVISLKNTIQRLLNSSQLSILPPSEEILQFALKEVRSVQEVLQNNEELIIKNCDNGRVTSLTGQIREAAYKLEDALESHASDQYESLAKEVFLDFDQVKEEINYFVETMKKIEKTMMEELSEPLPEAEEECVAPIKFECGKKSKMVGLSKEFDKLKDLLINEWAFMRGFLSITGMAGIGPKYQSKKVKVMLSILEQMHQDIDKIRMEEDADLTQYILRSLQGKKYLIVFDDVWNELDLLDLISLLPKDRNPSLVLVTSRLEEVNKWHNDWNCKKNARDFHYVRRMRLLNKEESWDLLREKVFGEGYLCPFRLEKVGKKIAQHCEGLPLTIITVANILSKREKTLEYWEEVANENTSVFPDAYDQMLDVLILSYNHLPQYLKSCFLHMGAAPPGWMMVVSKQVKYWHSEGFIEGFEDDPRIYFEKLNSTNIILVHERSSRYGIKSCKLHSAFWHLCVKQASKEKFLHVINDYASCFTEDIENQRRLCIHNNVLLGIKEVRGSMESISMERSLLCTGRHHRYPVPICFGLRLLRVLNALTIRFYNFPTEVLKLVWLRHLAFTYNGNIPGSISELRNLEHLIVNRHLIISKFSGDSSYLPLEIWNMEELRHIQLIGGNLPHPCGALLPNLLTLSGLSVNSCSKEILERTPNLIKLGIQITLSPDVVEPLCRFDYFSHLHHLESLKCVILNPKPKSQVVATIRSFTSQLKKLNLSGLGYPWKYMRIIALLPNLEVLKLRRYAFQGPVWETYKGEFSQLKYLLLKDMDLVHWRANSKHCFPSLERLIIKSCYLLREIPSSLRCNSKRGFMKLVDCPSSRASVRKLREDYKFRNIFVESSLDDEKLK</sequence>
<dbReference type="PANTHER" id="PTHR23155">
    <property type="entry name" value="DISEASE RESISTANCE PROTEIN RP"/>
    <property type="match status" value="1"/>
</dbReference>
<organism evidence="3 4">
    <name type="scientific">Handroanthus impetiginosus</name>
    <dbReference type="NCBI Taxonomy" id="429701"/>
    <lineage>
        <taxon>Eukaryota</taxon>
        <taxon>Viridiplantae</taxon>
        <taxon>Streptophyta</taxon>
        <taxon>Embryophyta</taxon>
        <taxon>Tracheophyta</taxon>
        <taxon>Spermatophyta</taxon>
        <taxon>Magnoliopsida</taxon>
        <taxon>eudicotyledons</taxon>
        <taxon>Gunneridae</taxon>
        <taxon>Pentapetalae</taxon>
        <taxon>asterids</taxon>
        <taxon>lamiids</taxon>
        <taxon>Lamiales</taxon>
        <taxon>Bignoniaceae</taxon>
        <taxon>Crescentiina</taxon>
        <taxon>Tabebuia alliance</taxon>
        <taxon>Handroanthus</taxon>
    </lineage>
</organism>
<dbReference type="InterPro" id="IPR002182">
    <property type="entry name" value="NB-ARC"/>
</dbReference>
<feature type="domain" description="NB-ARC" evidence="2">
    <location>
        <begin position="189"/>
        <end position="307"/>
    </location>
</feature>
<name>A0A2G9HAC8_9LAMI</name>
<proteinExistence type="predicted"/>
<dbReference type="Pfam" id="PF00931">
    <property type="entry name" value="NB-ARC"/>
    <property type="match status" value="1"/>
</dbReference>